<protein>
    <submittedName>
        <fullName evidence="2">J domain-containing protein</fullName>
    </submittedName>
</protein>
<accession>A0A1I7ZZZ1</accession>
<reference evidence="2" key="1">
    <citation type="submission" date="2016-11" db="UniProtKB">
        <authorList>
            <consortium name="WormBaseParasite"/>
        </authorList>
    </citation>
    <scope>IDENTIFICATION</scope>
</reference>
<dbReference type="InterPro" id="IPR036869">
    <property type="entry name" value="J_dom_sf"/>
</dbReference>
<dbReference type="CDD" id="cd06257">
    <property type="entry name" value="DnaJ"/>
    <property type="match status" value="1"/>
</dbReference>
<dbReference type="InterPro" id="IPR001623">
    <property type="entry name" value="DnaJ_domain"/>
</dbReference>
<dbReference type="SUPFAM" id="SSF46565">
    <property type="entry name" value="Chaperone J-domain"/>
    <property type="match status" value="1"/>
</dbReference>
<organism evidence="1 2">
    <name type="scientific">Steinernema glaseri</name>
    <dbReference type="NCBI Taxonomy" id="37863"/>
    <lineage>
        <taxon>Eukaryota</taxon>
        <taxon>Metazoa</taxon>
        <taxon>Ecdysozoa</taxon>
        <taxon>Nematoda</taxon>
        <taxon>Chromadorea</taxon>
        <taxon>Rhabditida</taxon>
        <taxon>Tylenchina</taxon>
        <taxon>Panagrolaimomorpha</taxon>
        <taxon>Strongyloidoidea</taxon>
        <taxon>Steinernematidae</taxon>
        <taxon>Steinernema</taxon>
    </lineage>
</organism>
<dbReference type="Gene3D" id="1.10.287.110">
    <property type="entry name" value="DnaJ domain"/>
    <property type="match status" value="1"/>
</dbReference>
<proteinExistence type="predicted"/>
<evidence type="ECO:0000313" key="2">
    <source>
        <dbReference type="WBParaSite" id="L893_g31492.t1"/>
    </source>
</evidence>
<name>A0A1I7ZZZ1_9BILA</name>
<evidence type="ECO:0000313" key="1">
    <source>
        <dbReference type="Proteomes" id="UP000095287"/>
    </source>
</evidence>
<keyword evidence="1" id="KW-1185">Reference proteome</keyword>
<dbReference type="Proteomes" id="UP000095287">
    <property type="component" value="Unplaced"/>
</dbReference>
<dbReference type="AlphaFoldDB" id="A0A1I7ZZZ1"/>
<sequence>MVVTFPRTALGALAKSHRMPLKVANVFSVLNVRLFGCKMVRVPGRYEYNCENLGVEVSATTNEIKDTYFTLAKKLHPNISGALGEIQHRSVYEAYNELMYWNTPLSFGNFPEASSNCQSSVNNSISIEEAFVEICIEYDALFREFRNFQEAFLGYFQLRHNQPHLFVHRDRRLLKDYREKFEDLHKALDEVHDVVVESQKYLSVHNNKCSLESFTRFTNAKRKFWNAQRAYMTLQKEVLDYLEQGSEMHQTLLSEELGVRR</sequence>
<dbReference type="WBParaSite" id="L893_g31492.t1">
    <property type="protein sequence ID" value="L893_g31492.t1"/>
    <property type="gene ID" value="L893_g31492"/>
</dbReference>